<evidence type="ECO:0000313" key="2">
    <source>
        <dbReference type="EMBL" id="GAG20614.1"/>
    </source>
</evidence>
<reference evidence="2" key="1">
    <citation type="journal article" date="2014" name="Front. Microbiol.">
        <title>High frequency of phylogenetically diverse reductive dehalogenase-homologous genes in deep subseafloor sedimentary metagenomes.</title>
        <authorList>
            <person name="Kawai M."/>
            <person name="Futagami T."/>
            <person name="Toyoda A."/>
            <person name="Takaki Y."/>
            <person name="Nishi S."/>
            <person name="Hori S."/>
            <person name="Arai W."/>
            <person name="Tsubouchi T."/>
            <person name="Morono Y."/>
            <person name="Uchiyama I."/>
            <person name="Ito T."/>
            <person name="Fujiyama A."/>
            <person name="Inagaki F."/>
            <person name="Takami H."/>
        </authorList>
    </citation>
    <scope>NUCLEOTIDE SEQUENCE</scope>
    <source>
        <strain evidence="2">Expedition CK06-06</strain>
    </source>
</reference>
<dbReference type="Pfam" id="PF04014">
    <property type="entry name" value="MazE_antitoxin"/>
    <property type="match status" value="1"/>
</dbReference>
<dbReference type="AlphaFoldDB" id="X0VQG3"/>
<evidence type="ECO:0000259" key="1">
    <source>
        <dbReference type="SMART" id="SM00966"/>
    </source>
</evidence>
<proteinExistence type="predicted"/>
<gene>
    <name evidence="2" type="ORF">S01H1_56701</name>
</gene>
<dbReference type="SUPFAM" id="SSF89447">
    <property type="entry name" value="AbrB/MazE/MraZ-like"/>
    <property type="match status" value="1"/>
</dbReference>
<sequence>METKIIQIRQKGVITVPVELRRKYGLSEGDIFTLVDLGEGAFILTPGSSEVARLGDQVAKILREEGVSTEDLLRALEEEREEYYKEK</sequence>
<dbReference type="GO" id="GO:0003677">
    <property type="term" value="F:DNA binding"/>
    <property type="evidence" value="ECO:0007669"/>
    <property type="project" value="InterPro"/>
</dbReference>
<dbReference type="InterPro" id="IPR037914">
    <property type="entry name" value="SpoVT-AbrB_sf"/>
</dbReference>
<dbReference type="Gene3D" id="2.10.260.10">
    <property type="match status" value="1"/>
</dbReference>
<feature type="domain" description="SpoVT-AbrB" evidence="1">
    <location>
        <begin position="6"/>
        <end position="52"/>
    </location>
</feature>
<organism evidence="2">
    <name type="scientific">marine sediment metagenome</name>
    <dbReference type="NCBI Taxonomy" id="412755"/>
    <lineage>
        <taxon>unclassified sequences</taxon>
        <taxon>metagenomes</taxon>
        <taxon>ecological metagenomes</taxon>
    </lineage>
</organism>
<comment type="caution">
    <text evidence="2">The sequence shown here is derived from an EMBL/GenBank/DDBJ whole genome shotgun (WGS) entry which is preliminary data.</text>
</comment>
<name>X0VQG3_9ZZZZ</name>
<dbReference type="EMBL" id="BARS01036936">
    <property type="protein sequence ID" value="GAG20614.1"/>
    <property type="molecule type" value="Genomic_DNA"/>
</dbReference>
<dbReference type="InterPro" id="IPR007159">
    <property type="entry name" value="SpoVT-AbrB_dom"/>
</dbReference>
<protein>
    <recommendedName>
        <fullName evidence="1">SpoVT-AbrB domain-containing protein</fullName>
    </recommendedName>
</protein>
<accession>X0VQG3</accession>
<dbReference type="SMART" id="SM00966">
    <property type="entry name" value="SpoVT_AbrB"/>
    <property type="match status" value="1"/>
</dbReference>